<protein>
    <submittedName>
        <fullName evidence="5">AraC family transcriptional regulator</fullName>
    </submittedName>
</protein>
<dbReference type="Pfam" id="PF12833">
    <property type="entry name" value="HTH_18"/>
    <property type="match status" value="1"/>
</dbReference>
<evidence type="ECO:0000259" key="4">
    <source>
        <dbReference type="PROSITE" id="PS01124"/>
    </source>
</evidence>
<dbReference type="Gene3D" id="1.10.10.60">
    <property type="entry name" value="Homeodomain-like"/>
    <property type="match status" value="2"/>
</dbReference>
<dbReference type="InterPro" id="IPR037923">
    <property type="entry name" value="HTH-like"/>
</dbReference>
<keyword evidence="1" id="KW-0805">Transcription regulation</keyword>
<reference evidence="6" key="1">
    <citation type="submission" date="2017-04" db="EMBL/GenBank/DDBJ databases">
        <title>Function of individual gut microbiota members based on whole genome sequencing of pure cultures obtained from chicken caecum.</title>
        <authorList>
            <person name="Medvecky M."/>
            <person name="Cejkova D."/>
            <person name="Polansky O."/>
            <person name="Karasova D."/>
            <person name="Kubasova T."/>
            <person name="Cizek A."/>
            <person name="Rychlik I."/>
        </authorList>
    </citation>
    <scope>NUCLEOTIDE SEQUENCE [LARGE SCALE GENOMIC DNA]</scope>
    <source>
        <strain evidence="6">An180</strain>
    </source>
</reference>
<evidence type="ECO:0000256" key="1">
    <source>
        <dbReference type="ARBA" id="ARBA00023015"/>
    </source>
</evidence>
<dbReference type="PANTHER" id="PTHR43280:SF34">
    <property type="entry name" value="ARAC-FAMILY TRANSCRIPTIONAL REGULATOR"/>
    <property type="match status" value="1"/>
</dbReference>
<dbReference type="Gene3D" id="2.60.120.10">
    <property type="entry name" value="Jelly Rolls"/>
    <property type="match status" value="1"/>
</dbReference>
<dbReference type="InterPro" id="IPR018062">
    <property type="entry name" value="HTH_AraC-typ_CS"/>
</dbReference>
<feature type="domain" description="HTH araC/xylS-type" evidence="4">
    <location>
        <begin position="188"/>
        <end position="285"/>
    </location>
</feature>
<evidence type="ECO:0000256" key="3">
    <source>
        <dbReference type="ARBA" id="ARBA00023163"/>
    </source>
</evidence>
<evidence type="ECO:0000256" key="2">
    <source>
        <dbReference type="ARBA" id="ARBA00023125"/>
    </source>
</evidence>
<dbReference type="PROSITE" id="PS00041">
    <property type="entry name" value="HTH_ARAC_FAMILY_1"/>
    <property type="match status" value="1"/>
</dbReference>
<dbReference type="SUPFAM" id="SSF46689">
    <property type="entry name" value="Homeodomain-like"/>
    <property type="match status" value="2"/>
</dbReference>
<dbReference type="InterPro" id="IPR003313">
    <property type="entry name" value="AraC-bd"/>
</dbReference>
<keyword evidence="3" id="KW-0804">Transcription</keyword>
<dbReference type="GO" id="GO:0003700">
    <property type="term" value="F:DNA-binding transcription factor activity"/>
    <property type="evidence" value="ECO:0007669"/>
    <property type="project" value="InterPro"/>
</dbReference>
<dbReference type="SMART" id="SM00342">
    <property type="entry name" value="HTH_ARAC"/>
    <property type="match status" value="1"/>
</dbReference>
<name>A0A1Y4LAC6_9FIRM</name>
<dbReference type="Proteomes" id="UP000195897">
    <property type="component" value="Unassembled WGS sequence"/>
</dbReference>
<accession>A0A1Y4LAC6</accession>
<evidence type="ECO:0000313" key="5">
    <source>
        <dbReference type="EMBL" id="OUP53668.1"/>
    </source>
</evidence>
<comment type="caution">
    <text evidence="5">The sequence shown here is derived from an EMBL/GenBank/DDBJ whole genome shotgun (WGS) entry which is preliminary data.</text>
</comment>
<dbReference type="AlphaFoldDB" id="A0A1Y4LAC6"/>
<dbReference type="PROSITE" id="PS01124">
    <property type="entry name" value="HTH_ARAC_FAMILY_2"/>
    <property type="match status" value="1"/>
</dbReference>
<proteinExistence type="predicted"/>
<gene>
    <name evidence="5" type="ORF">B5F17_03530</name>
</gene>
<evidence type="ECO:0000313" key="6">
    <source>
        <dbReference type="Proteomes" id="UP000195897"/>
    </source>
</evidence>
<dbReference type="GO" id="GO:0043565">
    <property type="term" value="F:sequence-specific DNA binding"/>
    <property type="evidence" value="ECO:0007669"/>
    <property type="project" value="InterPro"/>
</dbReference>
<dbReference type="SUPFAM" id="SSF51215">
    <property type="entry name" value="Regulatory protein AraC"/>
    <property type="match status" value="1"/>
</dbReference>
<dbReference type="EMBL" id="NFKK01000003">
    <property type="protein sequence ID" value="OUP53668.1"/>
    <property type="molecule type" value="Genomic_DNA"/>
</dbReference>
<dbReference type="PANTHER" id="PTHR43280">
    <property type="entry name" value="ARAC-FAMILY TRANSCRIPTIONAL REGULATOR"/>
    <property type="match status" value="1"/>
</dbReference>
<organism evidence="5 6">
    <name type="scientific">Butyricicoccus pullicaecorum</name>
    <dbReference type="NCBI Taxonomy" id="501571"/>
    <lineage>
        <taxon>Bacteria</taxon>
        <taxon>Bacillati</taxon>
        <taxon>Bacillota</taxon>
        <taxon>Clostridia</taxon>
        <taxon>Eubacteriales</taxon>
        <taxon>Butyricicoccaceae</taxon>
        <taxon>Butyricicoccus</taxon>
    </lineage>
</organism>
<dbReference type="Pfam" id="PF02311">
    <property type="entry name" value="AraC_binding"/>
    <property type="match status" value="1"/>
</dbReference>
<dbReference type="InterPro" id="IPR009057">
    <property type="entry name" value="Homeodomain-like_sf"/>
</dbReference>
<keyword evidence="2" id="KW-0238">DNA-binding</keyword>
<sequence>MLNSPKDIFTLRQTMERQDFECYHYYDPIPPVIDFHEHEFFEVFFFLSGDVSYVIEGRTYQLRPGDILLTDNRDIHKPDIHSDKPYERFVIWIQPDFLTRTKELGSDLTACFTDASAKKYKLIRPESGVLTHLKGICEKMLRSRDGSEFGSSTLSYIYLIEFLVYLNRAYFATPDAIRKDVTENEKINEVVAYINDNLSSDLTLDRLADVCFISKSHLAHQFKTYTGLTLYQFIIKKRVTVARNMIRAGSPVMDACMRCGFNDYSNFLKAFKREFGRNPKEFQPGK</sequence>
<dbReference type="InterPro" id="IPR018060">
    <property type="entry name" value="HTH_AraC"/>
</dbReference>
<dbReference type="InterPro" id="IPR014710">
    <property type="entry name" value="RmlC-like_jellyroll"/>
</dbReference>